<dbReference type="PANTHER" id="PTHR45631">
    <property type="entry name" value="OS07G0107800 PROTEIN-RELATED"/>
    <property type="match status" value="1"/>
</dbReference>
<evidence type="ECO:0000259" key="2">
    <source>
        <dbReference type="Pfam" id="PF12819"/>
    </source>
</evidence>
<reference evidence="3" key="1">
    <citation type="submission" date="2015-06" db="UniProtKB">
        <authorList>
            <consortium name="EnsemblPlants"/>
        </authorList>
    </citation>
    <scope>IDENTIFICATION</scope>
</reference>
<dbReference type="PANTHER" id="PTHR45631:SF6">
    <property type="entry name" value="OS09G0352000 PROTEIN"/>
    <property type="match status" value="1"/>
</dbReference>
<dbReference type="GO" id="GO:0016020">
    <property type="term" value="C:membrane"/>
    <property type="evidence" value="ECO:0007669"/>
    <property type="project" value="UniProtKB-SubCell"/>
</dbReference>
<organism evidence="3">
    <name type="scientific">Aegilops tauschii</name>
    <name type="common">Tausch's goatgrass</name>
    <name type="synonym">Aegilops squarrosa</name>
    <dbReference type="NCBI Taxonomy" id="37682"/>
    <lineage>
        <taxon>Eukaryota</taxon>
        <taxon>Viridiplantae</taxon>
        <taxon>Streptophyta</taxon>
        <taxon>Embryophyta</taxon>
        <taxon>Tracheophyta</taxon>
        <taxon>Spermatophyta</taxon>
        <taxon>Magnoliopsida</taxon>
        <taxon>Liliopsida</taxon>
        <taxon>Poales</taxon>
        <taxon>Poaceae</taxon>
        <taxon>BOP clade</taxon>
        <taxon>Pooideae</taxon>
        <taxon>Triticodae</taxon>
        <taxon>Triticeae</taxon>
        <taxon>Triticinae</taxon>
        <taxon>Aegilops</taxon>
    </lineage>
</organism>
<proteinExistence type="predicted"/>
<accession>R7W587</accession>
<sequence>MEPLWVFVGALLAATAVHVAGFLSIDCGLDAKFNGRRDTYTDIAYVSDDPYVDGGMNHRVAAKFDVSSRSENRRTLRSFPSGIRNCYTLPTESGGKYLVRMEFFYGDYDGKTSPSFEVHLGSNYWDTFRNSDFWWSEAIFVAWGSWVPVCLVNTGGGTPFVSTVELRPLLPSLYPQVTVDESISAFARKNLGADTIYRFPDDPYDRFWEWEVSSLWANLSTKKTIQREDSFAVPIPVLQTAVAPVNNGTVLHVGTWNTYKSTFEFKFFLHFSDIQNTQLRQFDIYLNDYEWYKKYSPPYLTADYVYSTGWYKATEGTYNITLAATNRSMLPPMVNAYEVFNRIPHDTPRTSPKDCYDFDFDFLRNMILNFSFRNISFITQITKF</sequence>
<evidence type="ECO:0000313" key="3">
    <source>
        <dbReference type="EnsemblPlants" id="EMT15731"/>
    </source>
</evidence>
<dbReference type="AlphaFoldDB" id="R7W587"/>
<protein>
    <recommendedName>
        <fullName evidence="2">Malectin-like domain-containing protein</fullName>
    </recommendedName>
</protein>
<comment type="subcellular location">
    <subcellularLocation>
        <location evidence="1">Membrane</location>
        <topology evidence="1">Single-pass membrane protein</topology>
    </subcellularLocation>
</comment>
<name>R7W587_AEGTA</name>
<evidence type="ECO:0000256" key="1">
    <source>
        <dbReference type="ARBA" id="ARBA00004167"/>
    </source>
</evidence>
<dbReference type="InterPro" id="IPR024788">
    <property type="entry name" value="Malectin-like_Carb-bd_dom"/>
</dbReference>
<dbReference type="Pfam" id="PF12819">
    <property type="entry name" value="Malectin_like"/>
    <property type="match status" value="1"/>
</dbReference>
<feature type="domain" description="Malectin-like" evidence="2">
    <location>
        <begin position="25"/>
        <end position="341"/>
    </location>
</feature>
<dbReference type="EnsemblPlants" id="EMT15731">
    <property type="protein sequence ID" value="EMT15731"/>
    <property type="gene ID" value="F775_06738"/>
</dbReference>